<dbReference type="AlphaFoldDB" id="A0A5B8Y0N7"/>
<proteinExistence type="predicted"/>
<organism evidence="1 2">
    <name type="scientific">Microvenator marinus</name>
    <dbReference type="NCBI Taxonomy" id="2600177"/>
    <lineage>
        <taxon>Bacteria</taxon>
        <taxon>Deltaproteobacteria</taxon>
        <taxon>Bradymonadales</taxon>
        <taxon>Microvenatoraceae</taxon>
        <taxon>Microvenator</taxon>
    </lineage>
</organism>
<dbReference type="KEGG" id="bbae:FRD01_20155"/>
<evidence type="ECO:0000313" key="1">
    <source>
        <dbReference type="EMBL" id="QED29506.1"/>
    </source>
</evidence>
<keyword evidence="2" id="KW-1185">Reference proteome</keyword>
<protein>
    <submittedName>
        <fullName evidence="1">Uncharacterized protein</fullName>
    </submittedName>
</protein>
<evidence type="ECO:0000313" key="2">
    <source>
        <dbReference type="Proteomes" id="UP000321595"/>
    </source>
</evidence>
<reference evidence="1 2" key="1">
    <citation type="submission" date="2019-08" db="EMBL/GenBank/DDBJ databases">
        <authorList>
            <person name="Liang Q."/>
        </authorList>
    </citation>
    <scope>NUCLEOTIDE SEQUENCE [LARGE SCALE GENOMIC DNA]</scope>
    <source>
        <strain evidence="1 2">V1718</strain>
    </source>
</reference>
<dbReference type="RefSeq" id="WP_146962739.1">
    <property type="nucleotide sequence ID" value="NZ_CP042467.1"/>
</dbReference>
<dbReference type="EMBL" id="CP042467">
    <property type="protein sequence ID" value="QED29506.1"/>
    <property type="molecule type" value="Genomic_DNA"/>
</dbReference>
<dbReference type="Proteomes" id="UP000321595">
    <property type="component" value="Chromosome"/>
</dbReference>
<name>A0A5B8Y0N7_9DELT</name>
<gene>
    <name evidence="1" type="ORF">FRD01_20155</name>
</gene>
<accession>A0A5B8Y0N7</accession>
<sequence length="83" mass="9399">MMNLLYFIALLVGLSGCYAQTGRPVKDDAQGWIEHADRACARQDYDAAQTFLLRAWELDPKSAETRLDHELCPKQGLDDDENL</sequence>